<sequence length="143" mass="16407">MNQVFGTALIDIQQELMPYWQQIIKRTIDVVVSALVLLILSPLYAFIALRVRLSSSGPIFFSQERIGRYGDPFTIYKFRSMFVDAEEDGPQLSKDNDDRCTPWGAVMRKWRLDELPQFWNVLLGDMSLAFIKGASRNHFLGAS</sequence>
<dbReference type="PANTHER" id="PTHR30576">
    <property type="entry name" value="COLANIC BIOSYNTHESIS UDP-GLUCOSE LIPID CARRIER TRANSFERASE"/>
    <property type="match status" value="1"/>
</dbReference>
<name>A0A7R8WPI0_9CRUS</name>
<protein>
    <submittedName>
        <fullName evidence="1">Uncharacterized protein</fullName>
    </submittedName>
</protein>
<reference evidence="1" key="1">
    <citation type="submission" date="2020-11" db="EMBL/GenBank/DDBJ databases">
        <authorList>
            <person name="Tran Van P."/>
        </authorList>
    </citation>
    <scope>NUCLEOTIDE SEQUENCE</scope>
</reference>
<proteinExistence type="predicted"/>
<dbReference type="OrthoDB" id="10266024at2759"/>
<dbReference type="EMBL" id="OB669696">
    <property type="protein sequence ID" value="CAD7234744.1"/>
    <property type="molecule type" value="Genomic_DNA"/>
</dbReference>
<organism evidence="1">
    <name type="scientific">Cyprideis torosa</name>
    <dbReference type="NCBI Taxonomy" id="163714"/>
    <lineage>
        <taxon>Eukaryota</taxon>
        <taxon>Metazoa</taxon>
        <taxon>Ecdysozoa</taxon>
        <taxon>Arthropoda</taxon>
        <taxon>Crustacea</taxon>
        <taxon>Oligostraca</taxon>
        <taxon>Ostracoda</taxon>
        <taxon>Podocopa</taxon>
        <taxon>Podocopida</taxon>
        <taxon>Cytherocopina</taxon>
        <taxon>Cytheroidea</taxon>
        <taxon>Cytherideidae</taxon>
        <taxon>Cyprideis</taxon>
    </lineage>
</organism>
<gene>
    <name evidence="1" type="ORF">CTOB1V02_LOCUS12560</name>
</gene>
<dbReference type="AlphaFoldDB" id="A0A7R8WPI0"/>
<dbReference type="GO" id="GO:0016780">
    <property type="term" value="F:phosphotransferase activity, for other substituted phosphate groups"/>
    <property type="evidence" value="ECO:0007669"/>
    <property type="project" value="TreeGrafter"/>
</dbReference>
<dbReference type="Pfam" id="PF02397">
    <property type="entry name" value="Bac_transf"/>
    <property type="match status" value="1"/>
</dbReference>
<evidence type="ECO:0000313" key="1">
    <source>
        <dbReference type="EMBL" id="CAD7234744.1"/>
    </source>
</evidence>
<dbReference type="InterPro" id="IPR003362">
    <property type="entry name" value="Bact_transf"/>
</dbReference>
<accession>A0A7R8WPI0</accession>
<dbReference type="PANTHER" id="PTHR30576:SF0">
    <property type="entry name" value="UNDECAPRENYL-PHOSPHATE N-ACETYLGALACTOSAMINYL 1-PHOSPHATE TRANSFERASE-RELATED"/>
    <property type="match status" value="1"/>
</dbReference>